<evidence type="ECO:0000256" key="1">
    <source>
        <dbReference type="PROSITE-ProRule" id="PRU00169"/>
    </source>
</evidence>
<sequence>MREYRCKNALLIDNNATDNYAHKLAIIESQLAENVAVVTSGKAAIDYLKSSGCTLPKLILFDVHIPVIEGQVFLHEYAMLNHFDKEDVKIVVLTYEDQIARLEKLLINEEIHSIARKPLSLEDCERLGDLVV</sequence>
<protein>
    <submittedName>
        <fullName evidence="3">Response regulator receiver domain-containing protein</fullName>
    </submittedName>
</protein>
<keyword evidence="4" id="KW-1185">Reference proteome</keyword>
<dbReference type="AlphaFoldDB" id="A0A1M6J8R0"/>
<dbReference type="STRING" id="156994.SAMN04488028_10186"/>
<dbReference type="EMBL" id="FRAA01000001">
    <property type="protein sequence ID" value="SHJ43020.1"/>
    <property type="molecule type" value="Genomic_DNA"/>
</dbReference>
<dbReference type="InterPro" id="IPR001789">
    <property type="entry name" value="Sig_transdc_resp-reg_receiver"/>
</dbReference>
<dbReference type="Proteomes" id="UP000184474">
    <property type="component" value="Unassembled WGS sequence"/>
</dbReference>
<reference evidence="4" key="1">
    <citation type="submission" date="2016-11" db="EMBL/GenBank/DDBJ databases">
        <authorList>
            <person name="Varghese N."/>
            <person name="Submissions S."/>
        </authorList>
    </citation>
    <scope>NUCLEOTIDE SEQUENCE [LARGE SCALE GENOMIC DNA]</scope>
    <source>
        <strain evidence="4">DSM 26134</strain>
    </source>
</reference>
<dbReference type="GO" id="GO:0000160">
    <property type="term" value="P:phosphorelay signal transduction system"/>
    <property type="evidence" value="ECO:0007669"/>
    <property type="project" value="InterPro"/>
</dbReference>
<feature type="domain" description="Response regulatory" evidence="2">
    <location>
        <begin position="8"/>
        <end position="132"/>
    </location>
</feature>
<organism evidence="3 4">
    <name type="scientific">Reichenbachiella agariperforans</name>
    <dbReference type="NCBI Taxonomy" id="156994"/>
    <lineage>
        <taxon>Bacteria</taxon>
        <taxon>Pseudomonadati</taxon>
        <taxon>Bacteroidota</taxon>
        <taxon>Cytophagia</taxon>
        <taxon>Cytophagales</taxon>
        <taxon>Reichenbachiellaceae</taxon>
        <taxon>Reichenbachiella</taxon>
    </lineage>
</organism>
<gene>
    <name evidence="3" type="ORF">SAMN04488028_10186</name>
</gene>
<dbReference type="SUPFAM" id="SSF52172">
    <property type="entry name" value="CheY-like"/>
    <property type="match status" value="1"/>
</dbReference>
<dbReference type="PROSITE" id="PS50110">
    <property type="entry name" value="RESPONSE_REGULATORY"/>
    <property type="match status" value="1"/>
</dbReference>
<dbReference type="RefSeq" id="WP_073118406.1">
    <property type="nucleotide sequence ID" value="NZ_FRAA01000001.1"/>
</dbReference>
<keyword evidence="1" id="KW-0597">Phosphoprotein</keyword>
<name>A0A1M6J8R0_REIAG</name>
<evidence type="ECO:0000313" key="3">
    <source>
        <dbReference type="EMBL" id="SHJ43020.1"/>
    </source>
</evidence>
<dbReference type="Gene3D" id="3.40.50.2300">
    <property type="match status" value="1"/>
</dbReference>
<accession>A0A1M6J8R0</accession>
<proteinExistence type="predicted"/>
<evidence type="ECO:0000259" key="2">
    <source>
        <dbReference type="PROSITE" id="PS50110"/>
    </source>
</evidence>
<feature type="modified residue" description="4-aspartylphosphate" evidence="1">
    <location>
        <position position="62"/>
    </location>
</feature>
<dbReference type="InterPro" id="IPR011006">
    <property type="entry name" value="CheY-like_superfamily"/>
</dbReference>
<evidence type="ECO:0000313" key="4">
    <source>
        <dbReference type="Proteomes" id="UP000184474"/>
    </source>
</evidence>